<evidence type="ECO:0000313" key="7">
    <source>
        <dbReference type="Proteomes" id="UP000231569"/>
    </source>
</evidence>
<evidence type="ECO:0000256" key="2">
    <source>
        <dbReference type="ARBA" id="ARBA00022448"/>
    </source>
</evidence>
<dbReference type="Proteomes" id="UP000231569">
    <property type="component" value="Unassembled WGS sequence"/>
</dbReference>
<dbReference type="PRINTS" id="PR00690">
    <property type="entry name" value="ADHESNFAMILY"/>
</dbReference>
<dbReference type="Gene3D" id="3.40.50.1980">
    <property type="entry name" value="Nitrogenase molybdenum iron protein domain"/>
    <property type="match status" value="2"/>
</dbReference>
<evidence type="ECO:0000256" key="1">
    <source>
        <dbReference type="ARBA" id="ARBA00011028"/>
    </source>
</evidence>
<accession>A0A2M8KU76</accession>
<keyword evidence="3" id="KW-0732">Signal</keyword>
<sequence length="289" mass="31914">MRYRWYAVGVIFTIIIGALLLLSPRQQPSQTVHVVASIYPYGFLAQAIGDDDITVSIIVPPGAEAHDFEPSPKDIALLEEADVVMANGAGIEPWLDEVQKTRSALQKPTLIMAAGANDPHVWLDPNNMKRFAAALSSELSRIDPQQASSYKQRAVVLQKKLTALDMRMRQTLSSCEYTSAIVAHDAFGYFARTYHLDIIPIAGISHEDEPSAKKIAELIDLARSNEIHAVYFESYADPTLSQTLAQEVGVISLPLDPVETISDDDSTTTNYLTIMEENRKQLQKGLVCQ</sequence>
<dbReference type="InterPro" id="IPR050492">
    <property type="entry name" value="Bact_metal-bind_prot9"/>
</dbReference>
<evidence type="ECO:0000256" key="5">
    <source>
        <dbReference type="SAM" id="Phobius"/>
    </source>
</evidence>
<dbReference type="Pfam" id="PF01297">
    <property type="entry name" value="ZnuA"/>
    <property type="match status" value="1"/>
</dbReference>
<dbReference type="GO" id="GO:0030001">
    <property type="term" value="P:metal ion transport"/>
    <property type="evidence" value="ECO:0007669"/>
    <property type="project" value="InterPro"/>
</dbReference>
<keyword evidence="5" id="KW-1133">Transmembrane helix</keyword>
<reference evidence="7" key="1">
    <citation type="submission" date="2017-09" db="EMBL/GenBank/DDBJ databases">
        <title>Depth-based differentiation of microbial function through sediment-hosted aquifers and enrichment of novel symbionts in the deep terrestrial subsurface.</title>
        <authorList>
            <person name="Probst A.J."/>
            <person name="Ladd B."/>
            <person name="Jarett J.K."/>
            <person name="Geller-Mcgrath D.E."/>
            <person name="Sieber C.M.K."/>
            <person name="Emerson J.B."/>
            <person name="Anantharaman K."/>
            <person name="Thomas B.C."/>
            <person name="Malmstrom R."/>
            <person name="Stieglmeier M."/>
            <person name="Klingl A."/>
            <person name="Woyke T."/>
            <person name="Ryan C.M."/>
            <person name="Banfield J.F."/>
        </authorList>
    </citation>
    <scope>NUCLEOTIDE SEQUENCE [LARGE SCALE GENOMIC DNA]</scope>
</reference>
<evidence type="ECO:0008006" key="8">
    <source>
        <dbReference type="Google" id="ProtNLM"/>
    </source>
</evidence>
<keyword evidence="2 4" id="KW-0813">Transport</keyword>
<comment type="caution">
    <text evidence="6">The sequence shown here is derived from an EMBL/GenBank/DDBJ whole genome shotgun (WGS) entry which is preliminary data.</text>
</comment>
<dbReference type="PANTHER" id="PTHR42953">
    <property type="entry name" value="HIGH-AFFINITY ZINC UPTAKE SYSTEM PROTEIN ZNUA-RELATED"/>
    <property type="match status" value="1"/>
</dbReference>
<dbReference type="SUPFAM" id="SSF53807">
    <property type="entry name" value="Helical backbone' metal receptor"/>
    <property type="match status" value="1"/>
</dbReference>
<dbReference type="GO" id="GO:0007155">
    <property type="term" value="P:cell adhesion"/>
    <property type="evidence" value="ECO:0007669"/>
    <property type="project" value="InterPro"/>
</dbReference>
<feature type="transmembrane region" description="Helical" evidence="5">
    <location>
        <begin position="6"/>
        <end position="23"/>
    </location>
</feature>
<dbReference type="PANTHER" id="PTHR42953:SF3">
    <property type="entry name" value="HIGH-AFFINITY ZINC UPTAKE SYSTEM PROTEIN ZNUA"/>
    <property type="match status" value="1"/>
</dbReference>
<dbReference type="InterPro" id="IPR006127">
    <property type="entry name" value="ZnuA-like"/>
</dbReference>
<protein>
    <recommendedName>
        <fullName evidence="8">Zinc ABC transporter substrate-binding protein</fullName>
    </recommendedName>
</protein>
<evidence type="ECO:0000256" key="4">
    <source>
        <dbReference type="RuleBase" id="RU003512"/>
    </source>
</evidence>
<gene>
    <name evidence="6" type="ORF">COU89_03215</name>
</gene>
<evidence type="ECO:0000256" key="3">
    <source>
        <dbReference type="ARBA" id="ARBA00022729"/>
    </source>
</evidence>
<dbReference type="EMBL" id="PFEE01000066">
    <property type="protein sequence ID" value="PJE63461.1"/>
    <property type="molecule type" value="Genomic_DNA"/>
</dbReference>
<keyword evidence="5" id="KW-0812">Transmembrane</keyword>
<organism evidence="6 7">
    <name type="scientific">Candidatus Roizmanbacteria bacterium CG10_big_fil_rev_8_21_14_0_10_45_7</name>
    <dbReference type="NCBI Taxonomy" id="1974854"/>
    <lineage>
        <taxon>Bacteria</taxon>
        <taxon>Candidatus Roizmaniibacteriota</taxon>
    </lineage>
</organism>
<proteinExistence type="inferred from homology"/>
<name>A0A2M8KU76_9BACT</name>
<keyword evidence="5" id="KW-0472">Membrane</keyword>
<dbReference type="InterPro" id="IPR006128">
    <property type="entry name" value="Lipoprotein_PsaA-like"/>
</dbReference>
<dbReference type="AlphaFoldDB" id="A0A2M8KU76"/>
<dbReference type="GO" id="GO:0046872">
    <property type="term" value="F:metal ion binding"/>
    <property type="evidence" value="ECO:0007669"/>
    <property type="project" value="InterPro"/>
</dbReference>
<evidence type="ECO:0000313" key="6">
    <source>
        <dbReference type="EMBL" id="PJE63461.1"/>
    </source>
</evidence>
<comment type="similarity">
    <text evidence="1 4">Belongs to the bacterial solute-binding protein 9 family.</text>
</comment>